<evidence type="ECO:0000313" key="2">
    <source>
        <dbReference type="EMBL" id="CAI9934503.1"/>
    </source>
</evidence>
<gene>
    <name evidence="1" type="ORF">HINF_LOCUS22144</name>
    <name evidence="2" type="ORF">HINF_LOCUS22148</name>
    <name evidence="3" type="ORF">HINF_LOCUS67823</name>
    <name evidence="4" type="ORF">HINF_LOCUS67827</name>
</gene>
<dbReference type="AlphaFoldDB" id="A0AA86P962"/>
<accession>A0AA86P962</accession>
<dbReference type="EMBL" id="CAXDID020000473">
    <property type="protein sequence ID" value="CAL6095181.1"/>
    <property type="molecule type" value="Genomic_DNA"/>
</dbReference>
<keyword evidence="5" id="KW-1185">Reference proteome</keyword>
<organism evidence="1">
    <name type="scientific">Hexamita inflata</name>
    <dbReference type="NCBI Taxonomy" id="28002"/>
    <lineage>
        <taxon>Eukaryota</taxon>
        <taxon>Metamonada</taxon>
        <taxon>Diplomonadida</taxon>
        <taxon>Hexamitidae</taxon>
        <taxon>Hexamitinae</taxon>
        <taxon>Hexamita</taxon>
    </lineage>
</organism>
<name>A0AA86P962_9EUKA</name>
<evidence type="ECO:0000313" key="1">
    <source>
        <dbReference type="EMBL" id="CAI9934499.1"/>
    </source>
</evidence>
<reference evidence="3 5" key="2">
    <citation type="submission" date="2024-07" db="EMBL/GenBank/DDBJ databases">
        <authorList>
            <person name="Akdeniz Z."/>
        </authorList>
    </citation>
    <scope>NUCLEOTIDE SEQUENCE [LARGE SCALE GENOMIC DNA]</scope>
</reference>
<dbReference type="Proteomes" id="UP001642409">
    <property type="component" value="Unassembled WGS sequence"/>
</dbReference>
<evidence type="ECO:0000313" key="5">
    <source>
        <dbReference type="Proteomes" id="UP001642409"/>
    </source>
</evidence>
<dbReference type="EMBL" id="CATOUU010000570">
    <property type="protein sequence ID" value="CAI9934499.1"/>
    <property type="molecule type" value="Genomic_DNA"/>
</dbReference>
<dbReference type="EMBL" id="CATOUU010000570">
    <property type="protein sequence ID" value="CAI9934503.1"/>
    <property type="molecule type" value="Genomic_DNA"/>
</dbReference>
<dbReference type="EMBL" id="CAXDID020000473">
    <property type="protein sequence ID" value="CAL6095173.1"/>
    <property type="molecule type" value="Genomic_DNA"/>
</dbReference>
<evidence type="ECO:0000313" key="4">
    <source>
        <dbReference type="EMBL" id="CAL6095181.1"/>
    </source>
</evidence>
<comment type="caution">
    <text evidence="1">The sequence shown here is derived from an EMBL/GenBank/DDBJ whole genome shotgun (WGS) entry which is preliminary data.</text>
</comment>
<protein>
    <submittedName>
        <fullName evidence="3">Hypothetical_protein</fullName>
    </submittedName>
</protein>
<evidence type="ECO:0000313" key="3">
    <source>
        <dbReference type="EMBL" id="CAL6095173.1"/>
    </source>
</evidence>
<reference evidence="1" key="1">
    <citation type="submission" date="2023-06" db="EMBL/GenBank/DDBJ databases">
        <authorList>
            <person name="Kurt Z."/>
        </authorList>
    </citation>
    <scope>NUCLEOTIDE SEQUENCE</scope>
</reference>
<sequence length="346" mass="40227">MIDLRLLNGQYDQLILKNCKFQNQVQSLQVNHLIIQSKVDISLFKGGDYSKIDVEVNDNARLANFQRCGYLSNLNSLSFQNTNFDVNILEGQWNTVEFSGCILYGQLSSKFASKTLIYDMYSQDMLLPLFQNHTGKLQLNYSAWSSVNFKCYHQLNSSQLSLSFFSCEIDFSQFWGNYYSLVFQECMFTPVSIVNIQAQNLVFIRCYPKQTYFKSFKATFCSILNAKVHQFPNAHEIKIVNSTLNLKFPSPVYILNFKDVKIVNIPSRMLQNVKQFTFSGKKDMQANDFSVLVQKRKKREEKLKQISVTISEVRQQMLILKWEITYIHGYVQYISQKVQDIGEGLE</sequence>
<proteinExistence type="predicted"/>